<evidence type="ECO:0000313" key="3">
    <source>
        <dbReference type="Proteomes" id="UP000701801"/>
    </source>
</evidence>
<evidence type="ECO:0008006" key="4">
    <source>
        <dbReference type="Google" id="ProtNLM"/>
    </source>
</evidence>
<feature type="transmembrane region" description="Helical" evidence="1">
    <location>
        <begin position="6"/>
        <end position="26"/>
    </location>
</feature>
<dbReference type="AlphaFoldDB" id="A0A9N9M4Q8"/>
<dbReference type="Proteomes" id="UP000701801">
    <property type="component" value="Unassembled WGS sequence"/>
</dbReference>
<dbReference type="OrthoDB" id="3945418at2759"/>
<evidence type="ECO:0000313" key="2">
    <source>
        <dbReference type="EMBL" id="CAG8984146.1"/>
    </source>
</evidence>
<dbReference type="EMBL" id="CAJVRM010000751">
    <property type="protein sequence ID" value="CAG8984146.1"/>
    <property type="molecule type" value="Genomic_DNA"/>
</dbReference>
<sequence>MDVPAPRSILGAIGLFLTLAVVVAIYRVTLDPLAKFPGPRVNAISPIPGIKALLRGRIAFENKLLHDKHGPVV</sequence>
<keyword evidence="3" id="KW-1185">Reference proteome</keyword>
<organism evidence="2 3">
    <name type="scientific">Hymenoscyphus albidus</name>
    <dbReference type="NCBI Taxonomy" id="595503"/>
    <lineage>
        <taxon>Eukaryota</taxon>
        <taxon>Fungi</taxon>
        <taxon>Dikarya</taxon>
        <taxon>Ascomycota</taxon>
        <taxon>Pezizomycotina</taxon>
        <taxon>Leotiomycetes</taxon>
        <taxon>Helotiales</taxon>
        <taxon>Helotiaceae</taxon>
        <taxon>Hymenoscyphus</taxon>
    </lineage>
</organism>
<keyword evidence="1" id="KW-0472">Membrane</keyword>
<keyword evidence="1" id="KW-0812">Transmembrane</keyword>
<gene>
    <name evidence="2" type="ORF">HYALB_00006250</name>
</gene>
<reference evidence="2" key="1">
    <citation type="submission" date="2021-07" db="EMBL/GenBank/DDBJ databases">
        <authorList>
            <person name="Durling M."/>
        </authorList>
    </citation>
    <scope>NUCLEOTIDE SEQUENCE</scope>
</reference>
<evidence type="ECO:0000256" key="1">
    <source>
        <dbReference type="SAM" id="Phobius"/>
    </source>
</evidence>
<protein>
    <recommendedName>
        <fullName evidence="4">Cytochrome P450 monooxygenase</fullName>
    </recommendedName>
</protein>
<proteinExistence type="predicted"/>
<keyword evidence="1" id="KW-1133">Transmembrane helix</keyword>
<accession>A0A9N9M4Q8</accession>
<comment type="caution">
    <text evidence="2">The sequence shown here is derived from an EMBL/GenBank/DDBJ whole genome shotgun (WGS) entry which is preliminary data.</text>
</comment>
<name>A0A9N9M4Q8_9HELO</name>